<comment type="caution">
    <text evidence="2">The sequence shown here is derived from an EMBL/GenBank/DDBJ whole genome shotgun (WGS) entry which is preliminary data.</text>
</comment>
<dbReference type="PRINTS" id="PR00364">
    <property type="entry name" value="DISEASERSIST"/>
</dbReference>
<feature type="non-terminal residue" evidence="2">
    <location>
        <position position="179"/>
    </location>
</feature>
<evidence type="ECO:0000313" key="2">
    <source>
        <dbReference type="EMBL" id="TDD01963.1"/>
    </source>
</evidence>
<dbReference type="Pfam" id="PF13401">
    <property type="entry name" value="AAA_22"/>
    <property type="match status" value="1"/>
</dbReference>
<protein>
    <submittedName>
        <fullName evidence="2">LuxR family transcriptional regulator</fullName>
    </submittedName>
</protein>
<feature type="domain" description="ORC1/DEAH AAA+ ATPase" evidence="1">
    <location>
        <begin position="42"/>
        <end position="136"/>
    </location>
</feature>
<dbReference type="PANTHER" id="PTHR47691">
    <property type="entry name" value="REGULATOR-RELATED"/>
    <property type="match status" value="1"/>
</dbReference>
<dbReference type="SUPFAM" id="SSF52540">
    <property type="entry name" value="P-loop containing nucleoside triphosphate hydrolases"/>
    <property type="match status" value="1"/>
</dbReference>
<dbReference type="EMBL" id="SMKP01000358">
    <property type="protein sequence ID" value="TDD01963.1"/>
    <property type="molecule type" value="Genomic_DNA"/>
</dbReference>
<evidence type="ECO:0000259" key="1">
    <source>
        <dbReference type="Pfam" id="PF13401"/>
    </source>
</evidence>
<gene>
    <name evidence="2" type="ORF">E1294_51460</name>
</gene>
<dbReference type="InterPro" id="IPR049945">
    <property type="entry name" value="AAA_22"/>
</dbReference>
<organism evidence="2 3">
    <name type="scientific">Nonomuraea diastatica</name>
    <dbReference type="NCBI Taxonomy" id="1848329"/>
    <lineage>
        <taxon>Bacteria</taxon>
        <taxon>Bacillati</taxon>
        <taxon>Actinomycetota</taxon>
        <taxon>Actinomycetes</taxon>
        <taxon>Streptosporangiales</taxon>
        <taxon>Streptosporangiaceae</taxon>
        <taxon>Nonomuraea</taxon>
    </lineage>
</organism>
<keyword evidence="3" id="KW-1185">Reference proteome</keyword>
<dbReference type="Proteomes" id="UP000294543">
    <property type="component" value="Unassembled WGS sequence"/>
</dbReference>
<evidence type="ECO:0000313" key="3">
    <source>
        <dbReference type="Proteomes" id="UP000294543"/>
    </source>
</evidence>
<dbReference type="Gene3D" id="3.40.50.300">
    <property type="entry name" value="P-loop containing nucleotide triphosphate hydrolases"/>
    <property type="match status" value="1"/>
</dbReference>
<reference evidence="2 3" key="1">
    <citation type="submission" date="2019-03" db="EMBL/GenBank/DDBJ databases">
        <title>Draft genome sequences of novel Actinobacteria.</title>
        <authorList>
            <person name="Sahin N."/>
            <person name="Ay H."/>
            <person name="Saygin H."/>
        </authorList>
    </citation>
    <scope>NUCLEOTIDE SEQUENCE [LARGE SCALE GENOMIC DNA]</scope>
    <source>
        <strain evidence="2 3">KC712</strain>
    </source>
</reference>
<dbReference type="RefSeq" id="WP_165977979.1">
    <property type="nucleotide sequence ID" value="NZ_SMKP01000358.1"/>
</dbReference>
<dbReference type="GO" id="GO:0016887">
    <property type="term" value="F:ATP hydrolysis activity"/>
    <property type="evidence" value="ECO:0007669"/>
    <property type="project" value="InterPro"/>
</dbReference>
<dbReference type="PANTHER" id="PTHR47691:SF3">
    <property type="entry name" value="HTH-TYPE TRANSCRIPTIONAL REGULATOR RV0890C-RELATED"/>
    <property type="match status" value="1"/>
</dbReference>
<dbReference type="InterPro" id="IPR027417">
    <property type="entry name" value="P-loop_NTPase"/>
</dbReference>
<dbReference type="AlphaFoldDB" id="A0A4R4VGY8"/>
<sequence>MTAVTTTTSRGQRTDRLPAEVTSFIGRRHEVAEVRKLLAASRAVTLTGVGGVGKTRLALRVGQDVRRSFRDGVWLVELASLHQPGLLAESVVEALEIRGHTAASPIDVLTDHLHDKQALLILDNCEHLVHECAVLAETLLRAAGDLRILATSRQALGIASEQAVPVPPLSLPDGHTPRP</sequence>
<name>A0A4R4VGY8_9ACTN</name>
<proteinExistence type="predicted"/>
<accession>A0A4R4VGY8</accession>